<keyword evidence="5 7" id="KW-0472">Membrane</keyword>
<dbReference type="Gene3D" id="1.20.120.350">
    <property type="entry name" value="Voltage-gated potassium channels. Chain C"/>
    <property type="match status" value="1"/>
</dbReference>
<dbReference type="Proteomes" id="UP001189429">
    <property type="component" value="Unassembled WGS sequence"/>
</dbReference>
<sequence>MAAHTGLTPDHALGRPQGSVGRNPCFVPALEVDRAADQGSKGLGGPSADPWRAIGGPSANPRSSTPPPPPPAATPRGTPPRQRTPPLQLTPRGTPPRPPPVPLARQPLSPKDSPRQLINGVTAGTEREGKASSRYASEDNAEPPPRVVGNSQPTEPPSPQEGAAAFVSLRHEQREPQVAHQHEPQASDAFGGRVWEGADKGTDAHEAAIENQCAPLLDDNSVPSLQETPSRGDGRGDGAYASVRAGPTSIRSVGSHFNRKTNASGATRKGSGQYTKASLYSPNGGAGADRPPSTSSSGLRLSRTSAGMAPPPPRISAGVDVDLHAKLIQKEIEKDKAEIAKLTKGIPKPPRKHKIRKILMSKEDKTLLNRFVDNPKFDFLCAGMILANSALIGVEVQWLTSHEEETFEMQAFGYACSAFFLVELSLRMANHGWRDFFTNEEWKWNVFDALLVGMSVLDFLVLQLLFSGGQDNASSISTSLKTVKMLRIVRMCRVFRFFSELSQLALMIIDSVKSLTWALLMLCIINFTSAIVFTFYVTDYIKAENMVGTKNGPALYFGTLDVSCYTLFHAMLNGISWHLIADELFKADLRFLALLYILYMSFTMLAVLNIITGVFVDNAVETAKTQREFLVQKEMELKEKWLAEMRSLFEEMDTDGSGTVNLDEVSSFFSDPRVQSYFQALGLDATDAQRLFTLLDEYDTGEVGVTEFLDGCLRLKGAARSIDVYALMWEHKKFTRTMDQKFEELGDIMATIPLQKSLEV</sequence>
<comment type="caution">
    <text evidence="9">The sequence shown here is derived from an EMBL/GenBank/DDBJ whole genome shotgun (WGS) entry which is preliminary data.</text>
</comment>
<dbReference type="InterPro" id="IPR018247">
    <property type="entry name" value="EF_Hand_1_Ca_BS"/>
</dbReference>
<feature type="transmembrane region" description="Helical" evidence="7">
    <location>
        <begin position="553"/>
        <end position="572"/>
    </location>
</feature>
<dbReference type="InterPro" id="IPR011992">
    <property type="entry name" value="EF-hand-dom_pair"/>
</dbReference>
<dbReference type="SMART" id="SM00054">
    <property type="entry name" value="EFh"/>
    <property type="match status" value="2"/>
</dbReference>
<dbReference type="InterPro" id="IPR043203">
    <property type="entry name" value="VGCC_Ca_Na"/>
</dbReference>
<dbReference type="Gene3D" id="1.10.238.10">
    <property type="entry name" value="EF-hand"/>
    <property type="match status" value="1"/>
</dbReference>
<dbReference type="InterPro" id="IPR005821">
    <property type="entry name" value="Ion_trans_dom"/>
</dbReference>
<evidence type="ECO:0000256" key="6">
    <source>
        <dbReference type="SAM" id="MobiDB-lite"/>
    </source>
</evidence>
<evidence type="ECO:0000256" key="5">
    <source>
        <dbReference type="ARBA" id="ARBA00023136"/>
    </source>
</evidence>
<dbReference type="Gene3D" id="1.10.287.70">
    <property type="match status" value="1"/>
</dbReference>
<evidence type="ECO:0000313" key="10">
    <source>
        <dbReference type="Proteomes" id="UP001189429"/>
    </source>
</evidence>
<keyword evidence="4 7" id="KW-1133">Transmembrane helix</keyword>
<feature type="transmembrane region" description="Helical" evidence="7">
    <location>
        <begin position="515"/>
        <end position="541"/>
    </location>
</feature>
<gene>
    <name evidence="9" type="ORF">PCOR1329_LOCUS66126</name>
</gene>
<feature type="transmembrane region" description="Helical" evidence="7">
    <location>
        <begin position="592"/>
        <end position="616"/>
    </location>
</feature>
<evidence type="ECO:0000259" key="8">
    <source>
        <dbReference type="PROSITE" id="PS50222"/>
    </source>
</evidence>
<keyword evidence="3" id="KW-0106">Calcium</keyword>
<feature type="compositionally biased region" description="Polar residues" evidence="6">
    <location>
        <begin position="260"/>
        <end position="281"/>
    </location>
</feature>
<dbReference type="Pfam" id="PF00520">
    <property type="entry name" value="Ion_trans"/>
    <property type="match status" value="1"/>
</dbReference>
<name>A0ABN9WGW2_9DINO</name>
<dbReference type="SUPFAM" id="SSF81324">
    <property type="entry name" value="Voltage-gated potassium channels"/>
    <property type="match status" value="1"/>
</dbReference>
<dbReference type="InterPro" id="IPR027359">
    <property type="entry name" value="Volt_channel_dom_sf"/>
</dbReference>
<keyword evidence="2 7" id="KW-0812">Transmembrane</keyword>
<reference evidence="9" key="1">
    <citation type="submission" date="2023-10" db="EMBL/GenBank/DDBJ databases">
        <authorList>
            <person name="Chen Y."/>
            <person name="Shah S."/>
            <person name="Dougan E. K."/>
            <person name="Thang M."/>
            <person name="Chan C."/>
        </authorList>
    </citation>
    <scope>NUCLEOTIDE SEQUENCE [LARGE SCALE GENOMIC DNA]</scope>
</reference>
<evidence type="ECO:0000256" key="1">
    <source>
        <dbReference type="ARBA" id="ARBA00004141"/>
    </source>
</evidence>
<evidence type="ECO:0000256" key="3">
    <source>
        <dbReference type="ARBA" id="ARBA00022837"/>
    </source>
</evidence>
<keyword evidence="10" id="KW-1185">Reference proteome</keyword>
<dbReference type="PANTHER" id="PTHR10037:SF62">
    <property type="entry name" value="SODIUM CHANNEL PROTEIN 60E"/>
    <property type="match status" value="1"/>
</dbReference>
<evidence type="ECO:0000256" key="4">
    <source>
        <dbReference type="ARBA" id="ARBA00022989"/>
    </source>
</evidence>
<evidence type="ECO:0000313" key="9">
    <source>
        <dbReference type="EMBL" id="CAK0884086.1"/>
    </source>
</evidence>
<evidence type="ECO:0000256" key="7">
    <source>
        <dbReference type="SAM" id="Phobius"/>
    </source>
</evidence>
<comment type="subcellular location">
    <subcellularLocation>
        <location evidence="1">Membrane</location>
        <topology evidence="1">Multi-pass membrane protein</topology>
    </subcellularLocation>
</comment>
<feature type="compositionally biased region" description="Basic and acidic residues" evidence="6">
    <location>
        <begin position="196"/>
        <end position="208"/>
    </location>
</feature>
<dbReference type="PROSITE" id="PS00018">
    <property type="entry name" value="EF_HAND_1"/>
    <property type="match status" value="1"/>
</dbReference>
<dbReference type="PANTHER" id="PTHR10037">
    <property type="entry name" value="VOLTAGE-GATED CATION CHANNEL CALCIUM AND SODIUM"/>
    <property type="match status" value="1"/>
</dbReference>
<dbReference type="PROSITE" id="PS50222">
    <property type="entry name" value="EF_HAND_2"/>
    <property type="match status" value="1"/>
</dbReference>
<evidence type="ECO:0000256" key="2">
    <source>
        <dbReference type="ARBA" id="ARBA00022692"/>
    </source>
</evidence>
<dbReference type="SUPFAM" id="SSF47473">
    <property type="entry name" value="EF-hand"/>
    <property type="match status" value="1"/>
</dbReference>
<accession>A0ABN9WGW2</accession>
<protein>
    <recommendedName>
        <fullName evidence="8">EF-hand domain-containing protein</fullName>
    </recommendedName>
</protein>
<dbReference type="InterPro" id="IPR002048">
    <property type="entry name" value="EF_hand_dom"/>
</dbReference>
<feature type="compositionally biased region" description="Pro residues" evidence="6">
    <location>
        <begin position="93"/>
        <end position="102"/>
    </location>
</feature>
<feature type="region of interest" description="Disordered" evidence="6">
    <location>
        <begin position="1"/>
        <end position="315"/>
    </location>
</feature>
<dbReference type="EMBL" id="CAUYUJ010018504">
    <property type="protein sequence ID" value="CAK0884086.1"/>
    <property type="molecule type" value="Genomic_DNA"/>
</dbReference>
<organism evidence="9 10">
    <name type="scientific">Prorocentrum cordatum</name>
    <dbReference type="NCBI Taxonomy" id="2364126"/>
    <lineage>
        <taxon>Eukaryota</taxon>
        <taxon>Sar</taxon>
        <taxon>Alveolata</taxon>
        <taxon>Dinophyceae</taxon>
        <taxon>Prorocentrales</taxon>
        <taxon>Prorocentraceae</taxon>
        <taxon>Prorocentrum</taxon>
    </lineage>
</organism>
<proteinExistence type="predicted"/>
<feature type="domain" description="EF-hand" evidence="8">
    <location>
        <begin position="640"/>
        <end position="675"/>
    </location>
</feature>
<feature type="compositionally biased region" description="Low complexity" evidence="6">
    <location>
        <begin position="291"/>
        <end position="307"/>
    </location>
</feature>
<feature type="compositionally biased region" description="Pro residues" evidence="6">
    <location>
        <begin position="64"/>
        <end position="73"/>
    </location>
</feature>
<feature type="compositionally biased region" description="Low complexity" evidence="6">
    <location>
        <begin position="74"/>
        <end position="92"/>
    </location>
</feature>
<feature type="compositionally biased region" description="Basic and acidic residues" evidence="6">
    <location>
        <begin position="169"/>
        <end position="185"/>
    </location>
</feature>